<dbReference type="KEGG" id="mri:Mal4_08450"/>
<dbReference type="Proteomes" id="UP000320496">
    <property type="component" value="Chromosome"/>
</dbReference>
<dbReference type="RefSeq" id="WP_145367205.1">
    <property type="nucleotide sequence ID" value="NZ_CP036275.1"/>
</dbReference>
<protein>
    <submittedName>
        <fullName evidence="1">Uncharacterized protein</fullName>
    </submittedName>
</protein>
<name>A0A517Z271_9PLAN</name>
<reference evidence="1 2" key="1">
    <citation type="submission" date="2019-02" db="EMBL/GenBank/DDBJ databases">
        <title>Deep-cultivation of Planctomycetes and their phenomic and genomic characterization uncovers novel biology.</title>
        <authorList>
            <person name="Wiegand S."/>
            <person name="Jogler M."/>
            <person name="Boedeker C."/>
            <person name="Pinto D."/>
            <person name="Vollmers J."/>
            <person name="Rivas-Marin E."/>
            <person name="Kohn T."/>
            <person name="Peeters S.H."/>
            <person name="Heuer A."/>
            <person name="Rast P."/>
            <person name="Oberbeckmann S."/>
            <person name="Bunk B."/>
            <person name="Jeske O."/>
            <person name="Meyerdierks A."/>
            <person name="Storesund J.E."/>
            <person name="Kallscheuer N."/>
            <person name="Luecker S."/>
            <person name="Lage O.M."/>
            <person name="Pohl T."/>
            <person name="Merkel B.J."/>
            <person name="Hornburger P."/>
            <person name="Mueller R.-W."/>
            <person name="Bruemmer F."/>
            <person name="Labrenz M."/>
            <person name="Spormann A.M."/>
            <person name="Op den Camp H."/>
            <person name="Overmann J."/>
            <person name="Amann R."/>
            <person name="Jetten M.S.M."/>
            <person name="Mascher T."/>
            <person name="Medema M.H."/>
            <person name="Devos D.P."/>
            <person name="Kaster A.-K."/>
            <person name="Ovreas L."/>
            <person name="Rohde M."/>
            <person name="Galperin M.Y."/>
            <person name="Jogler C."/>
        </authorList>
    </citation>
    <scope>NUCLEOTIDE SEQUENCE [LARGE SCALE GENOMIC DNA]</scope>
    <source>
        <strain evidence="1 2">Mal4</strain>
    </source>
</reference>
<dbReference type="AlphaFoldDB" id="A0A517Z271"/>
<keyword evidence="2" id="KW-1185">Reference proteome</keyword>
<proteinExistence type="predicted"/>
<gene>
    <name evidence="1" type="ORF">Mal4_08450</name>
</gene>
<organism evidence="1 2">
    <name type="scientific">Maioricimonas rarisocia</name>
    <dbReference type="NCBI Taxonomy" id="2528026"/>
    <lineage>
        <taxon>Bacteria</taxon>
        <taxon>Pseudomonadati</taxon>
        <taxon>Planctomycetota</taxon>
        <taxon>Planctomycetia</taxon>
        <taxon>Planctomycetales</taxon>
        <taxon>Planctomycetaceae</taxon>
        <taxon>Maioricimonas</taxon>
    </lineage>
</organism>
<evidence type="ECO:0000313" key="2">
    <source>
        <dbReference type="Proteomes" id="UP000320496"/>
    </source>
</evidence>
<dbReference type="EMBL" id="CP036275">
    <property type="protein sequence ID" value="QDU36558.1"/>
    <property type="molecule type" value="Genomic_DNA"/>
</dbReference>
<sequence length="76" mass="8655">MMRPGSFQSGSGHLQEAMDKLQRRWADVSEHWDDVNRRELEENHITPLLREASALLPAIGQMSEAVAAAVRELEER</sequence>
<accession>A0A517Z271</accession>
<dbReference type="OrthoDB" id="280891at2"/>
<evidence type="ECO:0000313" key="1">
    <source>
        <dbReference type="EMBL" id="QDU36558.1"/>
    </source>
</evidence>